<accession>A0A7Y0BQG3</accession>
<name>A0A7Y0BQG3_9SPHN</name>
<evidence type="ECO:0000256" key="1">
    <source>
        <dbReference type="SAM" id="SignalP"/>
    </source>
</evidence>
<comment type="caution">
    <text evidence="3">The sequence shown here is derived from an EMBL/GenBank/DDBJ whole genome shotgun (WGS) entry which is preliminary data.</text>
</comment>
<reference evidence="3 4" key="1">
    <citation type="submission" date="2020-04" db="EMBL/GenBank/DDBJ databases">
        <title>Novosphingobium sp. TW-4 isolated from soil.</title>
        <authorList>
            <person name="Dahal R.H."/>
            <person name="Chaudhary D.K."/>
        </authorList>
    </citation>
    <scope>NUCLEOTIDE SEQUENCE [LARGE SCALE GENOMIC DNA]</scope>
    <source>
        <strain evidence="3 4">TW-4</strain>
    </source>
</reference>
<keyword evidence="1" id="KW-0732">Signal</keyword>
<organism evidence="3 4">
    <name type="scientific">Novosphingobium olei</name>
    <dbReference type="NCBI Taxonomy" id="2728851"/>
    <lineage>
        <taxon>Bacteria</taxon>
        <taxon>Pseudomonadati</taxon>
        <taxon>Pseudomonadota</taxon>
        <taxon>Alphaproteobacteria</taxon>
        <taxon>Sphingomonadales</taxon>
        <taxon>Sphingomonadaceae</taxon>
        <taxon>Novosphingobium</taxon>
    </lineage>
</organism>
<evidence type="ECO:0000259" key="2">
    <source>
        <dbReference type="Pfam" id="PF13590"/>
    </source>
</evidence>
<evidence type="ECO:0000313" key="3">
    <source>
        <dbReference type="EMBL" id="NML94435.1"/>
    </source>
</evidence>
<protein>
    <submittedName>
        <fullName evidence="3">DUF4136 domain-containing protein</fullName>
    </submittedName>
</protein>
<dbReference type="Proteomes" id="UP000583556">
    <property type="component" value="Unassembled WGS sequence"/>
</dbReference>
<evidence type="ECO:0000313" key="4">
    <source>
        <dbReference type="Proteomes" id="UP000583556"/>
    </source>
</evidence>
<dbReference type="InterPro" id="IPR025411">
    <property type="entry name" value="DUF4136"/>
</dbReference>
<gene>
    <name evidence="3" type="ORF">HHL27_12245</name>
</gene>
<dbReference type="Pfam" id="PF13590">
    <property type="entry name" value="DUF4136"/>
    <property type="match status" value="1"/>
</dbReference>
<dbReference type="EMBL" id="JABBGM010000005">
    <property type="protein sequence ID" value="NML94435.1"/>
    <property type="molecule type" value="Genomic_DNA"/>
</dbReference>
<feature type="signal peptide" evidence="1">
    <location>
        <begin position="1"/>
        <end position="23"/>
    </location>
</feature>
<sequence length="198" mass="20327">MRRFLSSPVALAAVLAFAGPALAAPVEVTRFHTPETVALLGKGAVFVTGAPGTDPQSLQAAPWVDAVARELGAQGFGFATAGAADRIVEVRFDQETVRQGRERGPVSVGVGGATGGWNSGVGLGLGFNLGGGPKDVVHTRLGVVIRDRATGRALWEGRAESAEKAGAASGRTDVLSRRMAHGLFQGFPGRSGDTIKVK</sequence>
<feature type="chain" id="PRO_5030878782" evidence="1">
    <location>
        <begin position="24"/>
        <end position="198"/>
    </location>
</feature>
<dbReference type="RefSeq" id="WP_169493722.1">
    <property type="nucleotide sequence ID" value="NZ_JABBGM010000005.1"/>
</dbReference>
<dbReference type="AlphaFoldDB" id="A0A7Y0BQG3"/>
<proteinExistence type="predicted"/>
<keyword evidence="4" id="KW-1185">Reference proteome</keyword>
<feature type="domain" description="DUF4136" evidence="2">
    <location>
        <begin position="56"/>
        <end position="188"/>
    </location>
</feature>